<proteinExistence type="predicted"/>
<dbReference type="EMBL" id="KN840448">
    <property type="protein sequence ID" value="KIP11157.1"/>
    <property type="molecule type" value="Genomic_DNA"/>
</dbReference>
<organism evidence="1 2">
    <name type="scientific">Phlebiopsis gigantea (strain 11061_1 CR5-6)</name>
    <name type="common">White-rot fungus</name>
    <name type="synonym">Peniophora gigantea</name>
    <dbReference type="NCBI Taxonomy" id="745531"/>
    <lineage>
        <taxon>Eukaryota</taxon>
        <taxon>Fungi</taxon>
        <taxon>Dikarya</taxon>
        <taxon>Basidiomycota</taxon>
        <taxon>Agaricomycotina</taxon>
        <taxon>Agaricomycetes</taxon>
        <taxon>Polyporales</taxon>
        <taxon>Phanerochaetaceae</taxon>
        <taxon>Phlebiopsis</taxon>
    </lineage>
</organism>
<keyword evidence="2" id="KW-1185">Reference proteome</keyword>
<evidence type="ECO:0008006" key="3">
    <source>
        <dbReference type="Google" id="ProtNLM"/>
    </source>
</evidence>
<dbReference type="Gene3D" id="3.80.10.10">
    <property type="entry name" value="Ribonuclease Inhibitor"/>
    <property type="match status" value="1"/>
</dbReference>
<dbReference type="InterPro" id="IPR036047">
    <property type="entry name" value="F-box-like_dom_sf"/>
</dbReference>
<sequence length="520" mass="58278">MHRIIARFINYAYPESDEDEEILPTVSTPLDAQAPAQASGLRAFPEALSIESLPIELISAILVFWAAVDHEGPWMATGVCKHWRRVVLASPKAWSHISLLLKAQRGTALYAEEEETPPRGKRRPLELWLERSGGANISLKIDADTGYPLLVPKLVGYCDVLSDYVHRIRDFTLQVELLPVAKAVISSLPPMTLDYCKVSIAQPRLPRQWRNENTALGPPEGDTLWSFATSGHTAQTLVFDGCRPYVTPASTQLANTTSLEISKVHLRGRELVDVLRSAGTLSLTVLKLGGIPARERLAPPRDATPNGYITLPYLRHLSLQNETMAFCEEIFAMLDTPNLDTLEVQNGGLAELRSLTPYDRDDVNFGELTAGFGTKFVHFTRRVPQLRLLCLEKSGLHDRHFIQALKYLDLLRELQMDCLLIGAPFMRALTPPSDGKNLNKPLLCPRLQRLEISRCDLLQGEYLVALVRSRNKNDSQTSPILDLVVKGCKGVGEEYAEEIRHIDPERLRLRLQLCTREEDD</sequence>
<dbReference type="SUPFAM" id="SSF81383">
    <property type="entry name" value="F-box domain"/>
    <property type="match status" value="1"/>
</dbReference>
<accession>A0A0C3SCR6</accession>
<dbReference type="AlphaFoldDB" id="A0A0C3SCR6"/>
<dbReference type="Gene3D" id="1.20.1280.50">
    <property type="match status" value="1"/>
</dbReference>
<evidence type="ECO:0000313" key="2">
    <source>
        <dbReference type="Proteomes" id="UP000053257"/>
    </source>
</evidence>
<dbReference type="OrthoDB" id="2269034at2759"/>
<evidence type="ECO:0000313" key="1">
    <source>
        <dbReference type="EMBL" id="KIP11157.1"/>
    </source>
</evidence>
<dbReference type="InterPro" id="IPR032675">
    <property type="entry name" value="LRR_dom_sf"/>
</dbReference>
<reference evidence="1 2" key="1">
    <citation type="journal article" date="2014" name="PLoS Genet.">
        <title>Analysis of the Phlebiopsis gigantea genome, transcriptome and secretome provides insight into its pioneer colonization strategies of wood.</title>
        <authorList>
            <person name="Hori C."/>
            <person name="Ishida T."/>
            <person name="Igarashi K."/>
            <person name="Samejima M."/>
            <person name="Suzuki H."/>
            <person name="Master E."/>
            <person name="Ferreira P."/>
            <person name="Ruiz-Duenas F.J."/>
            <person name="Held B."/>
            <person name="Canessa P."/>
            <person name="Larrondo L.F."/>
            <person name="Schmoll M."/>
            <person name="Druzhinina I.S."/>
            <person name="Kubicek C.P."/>
            <person name="Gaskell J.A."/>
            <person name="Kersten P."/>
            <person name="St John F."/>
            <person name="Glasner J."/>
            <person name="Sabat G."/>
            <person name="Splinter BonDurant S."/>
            <person name="Syed K."/>
            <person name="Yadav J."/>
            <person name="Mgbeahuruike A.C."/>
            <person name="Kovalchuk A."/>
            <person name="Asiegbu F.O."/>
            <person name="Lackner G."/>
            <person name="Hoffmeister D."/>
            <person name="Rencoret J."/>
            <person name="Gutierrez A."/>
            <person name="Sun H."/>
            <person name="Lindquist E."/>
            <person name="Barry K."/>
            <person name="Riley R."/>
            <person name="Grigoriev I.V."/>
            <person name="Henrissat B."/>
            <person name="Kues U."/>
            <person name="Berka R.M."/>
            <person name="Martinez A.T."/>
            <person name="Covert S.F."/>
            <person name="Blanchette R.A."/>
            <person name="Cullen D."/>
        </authorList>
    </citation>
    <scope>NUCLEOTIDE SEQUENCE [LARGE SCALE GENOMIC DNA]</scope>
    <source>
        <strain evidence="1 2">11061_1 CR5-6</strain>
    </source>
</reference>
<name>A0A0C3SCR6_PHLG1</name>
<dbReference type="HOGENOM" id="CLU_523873_0_0_1"/>
<dbReference type="SUPFAM" id="SSF52047">
    <property type="entry name" value="RNI-like"/>
    <property type="match status" value="1"/>
</dbReference>
<gene>
    <name evidence="1" type="ORF">PHLGIDRAFT_114818</name>
</gene>
<protein>
    <recommendedName>
        <fullName evidence="3">F-box domain-containing protein</fullName>
    </recommendedName>
</protein>
<dbReference type="Proteomes" id="UP000053257">
    <property type="component" value="Unassembled WGS sequence"/>
</dbReference>